<reference evidence="1 2" key="1">
    <citation type="submission" date="2013-04" db="EMBL/GenBank/DDBJ databases">
        <authorList>
            <person name="Weinstock G."/>
            <person name="Sodergren E."/>
            <person name="Lobos E.A."/>
            <person name="Fulton L."/>
            <person name="Fulton R."/>
            <person name="Courtney L."/>
            <person name="Fronick C."/>
            <person name="O'Laughlin M."/>
            <person name="Godfrey J."/>
            <person name="Wilson R.M."/>
            <person name="Miner T."/>
            <person name="Farmer C."/>
            <person name="Delehaunty K."/>
            <person name="Cordes M."/>
            <person name="Minx P."/>
            <person name="Tomlinson C."/>
            <person name="Chen J."/>
            <person name="Wollam A."/>
            <person name="Pepin K.H."/>
            <person name="Palsikar V.B."/>
            <person name="Zhang X."/>
            <person name="Suruliraj S."/>
            <person name="Perna N.T."/>
            <person name="Plunkett G."/>
            <person name="Warren W."/>
            <person name="Mitreva M."/>
            <person name="Mardis E.R."/>
            <person name="Wilson R.K."/>
        </authorList>
    </citation>
    <scope>NUCLEOTIDE SEQUENCE [LARGE SCALE GENOMIC DNA]</scope>
    <source>
        <strain evidence="1 2">DSM 4568</strain>
    </source>
</reference>
<name>S3JV99_9ENTR</name>
<comment type="caution">
    <text evidence="1">The sequence shown here is derived from an EMBL/GenBank/DDBJ whole genome shotgun (WGS) entry which is preliminary data.</text>
</comment>
<organism evidence="1 2">
    <name type="scientific">Cedecea davisae DSM 4568</name>
    <dbReference type="NCBI Taxonomy" id="566551"/>
    <lineage>
        <taxon>Bacteria</taxon>
        <taxon>Pseudomonadati</taxon>
        <taxon>Pseudomonadota</taxon>
        <taxon>Gammaproteobacteria</taxon>
        <taxon>Enterobacterales</taxon>
        <taxon>Enterobacteriaceae</taxon>
        <taxon>Cedecea</taxon>
    </lineage>
</organism>
<protein>
    <submittedName>
        <fullName evidence="1">Uncharacterized protein</fullName>
    </submittedName>
</protein>
<dbReference type="AlphaFoldDB" id="S3JV99"/>
<dbReference type="Proteomes" id="UP000014585">
    <property type="component" value="Unassembled WGS sequence"/>
</dbReference>
<dbReference type="EMBL" id="ATDT01000020">
    <property type="protein sequence ID" value="EPF17069.1"/>
    <property type="molecule type" value="Genomic_DNA"/>
</dbReference>
<sequence length="76" mass="8545">MELPGAAKESDRRERSITNLAEVISPGYSRLCTAVDDSGHFQRCFICSHRTGERLRGVTVTPLSTRTPGEINRRKR</sequence>
<evidence type="ECO:0000313" key="1">
    <source>
        <dbReference type="EMBL" id="EPF17069.1"/>
    </source>
</evidence>
<gene>
    <name evidence="1" type="ORF">HMPREF0201_02304</name>
</gene>
<accession>S3JV99</accession>
<proteinExistence type="predicted"/>
<dbReference type="HOGENOM" id="CLU_2647873_0_0_6"/>
<evidence type="ECO:0000313" key="2">
    <source>
        <dbReference type="Proteomes" id="UP000014585"/>
    </source>
</evidence>